<dbReference type="SUPFAM" id="SSF53335">
    <property type="entry name" value="S-adenosyl-L-methionine-dependent methyltransferases"/>
    <property type="match status" value="1"/>
</dbReference>
<dbReference type="PANTHER" id="PTHR43317">
    <property type="entry name" value="THERMOSPERMINE SYNTHASE ACAULIS5"/>
    <property type="match status" value="1"/>
</dbReference>
<dbReference type="Pfam" id="PF01564">
    <property type="entry name" value="Spermine_synth"/>
    <property type="match status" value="1"/>
</dbReference>
<dbReference type="EMBL" id="JAEDAO010000001">
    <property type="protein sequence ID" value="MBK0393716.1"/>
    <property type="molecule type" value="Genomic_DNA"/>
</dbReference>
<evidence type="ECO:0000313" key="2">
    <source>
        <dbReference type="EMBL" id="MBK0393716.1"/>
    </source>
</evidence>
<dbReference type="InterPro" id="IPR029063">
    <property type="entry name" value="SAM-dependent_MTases_sf"/>
</dbReference>
<dbReference type="AlphaFoldDB" id="A0A934USB9"/>
<keyword evidence="3" id="KW-1185">Reference proteome</keyword>
<evidence type="ECO:0000313" key="3">
    <source>
        <dbReference type="Proteomes" id="UP000617041"/>
    </source>
</evidence>
<comment type="caution">
    <text evidence="2">The sequence shown here is derived from an EMBL/GenBank/DDBJ whole genome shotgun (WGS) entry which is preliminary data.</text>
</comment>
<organism evidence="2 3">
    <name type="scientific">Ramlibacter algicola</name>
    <dbReference type="NCBI Taxonomy" id="2795217"/>
    <lineage>
        <taxon>Bacteria</taxon>
        <taxon>Pseudomonadati</taxon>
        <taxon>Pseudomonadota</taxon>
        <taxon>Betaproteobacteria</taxon>
        <taxon>Burkholderiales</taxon>
        <taxon>Comamonadaceae</taxon>
        <taxon>Ramlibacter</taxon>
    </lineage>
</organism>
<evidence type="ECO:0000256" key="1">
    <source>
        <dbReference type="ARBA" id="ARBA00023115"/>
    </source>
</evidence>
<dbReference type="PANTHER" id="PTHR43317:SF1">
    <property type="entry name" value="THERMOSPERMINE SYNTHASE ACAULIS5"/>
    <property type="match status" value="1"/>
</dbReference>
<dbReference type="RefSeq" id="WP_200788670.1">
    <property type="nucleotide sequence ID" value="NZ_JAEDAO010000001.1"/>
</dbReference>
<gene>
    <name evidence="2" type="ORF">I8E28_14045</name>
</gene>
<dbReference type="Gene3D" id="3.40.50.150">
    <property type="entry name" value="Vaccinia Virus protein VP39"/>
    <property type="match status" value="1"/>
</dbReference>
<sequence>MIRIREQDGLRLLDFGTPWCQGAMRLDDPDALEMAYAVRMFGWLLFHDVDTLGRQHVVTLGLGAGSLTKFAWRVLGMQATAVEIDHEVIEACHAHFDLPREGDGLRLVHADARDYVTACQRGADVIQVDAYDAAVERPALDDEPFHAACRTCLREGGTLAVNLVGAAMDARASVARLRVGLQPRAVWQFPPTAAGNVVVLAHRGDVPPEDVLAARAEAIEDRWDLPAAQWLAMARRT</sequence>
<accession>A0A934USB9</accession>
<dbReference type="GO" id="GO:0006596">
    <property type="term" value="P:polyamine biosynthetic process"/>
    <property type="evidence" value="ECO:0007669"/>
    <property type="project" value="UniProtKB-KW"/>
</dbReference>
<keyword evidence="1" id="KW-0620">Polyamine biosynthesis</keyword>
<reference evidence="2" key="1">
    <citation type="submission" date="2020-12" db="EMBL/GenBank/DDBJ databases">
        <title>Ramlibacter sp. nov., isolated from a freshwater alga, Cryptomonas.</title>
        <authorList>
            <person name="Kim H.M."/>
            <person name="Jeon C.O."/>
        </authorList>
    </citation>
    <scope>NUCLEOTIDE SEQUENCE</scope>
    <source>
        <strain evidence="2">CrO1</strain>
    </source>
</reference>
<proteinExistence type="predicted"/>
<name>A0A934USB9_9BURK</name>
<dbReference type="Proteomes" id="UP000617041">
    <property type="component" value="Unassembled WGS sequence"/>
</dbReference>
<protein>
    <submittedName>
        <fullName evidence="2">Spermidine synthase</fullName>
    </submittedName>
</protein>